<feature type="transmembrane region" description="Helical" evidence="4">
    <location>
        <begin position="106"/>
        <end position="124"/>
    </location>
</feature>
<name>A0A167GQ49_CALVF</name>
<evidence type="ECO:0000313" key="5">
    <source>
        <dbReference type="EMBL" id="KZO90791.1"/>
    </source>
</evidence>
<protein>
    <submittedName>
        <fullName evidence="5">Uncharacterized protein</fullName>
    </submittedName>
</protein>
<dbReference type="Pfam" id="PF10250">
    <property type="entry name" value="O-FucT"/>
    <property type="match status" value="1"/>
</dbReference>
<keyword evidence="4" id="KW-1133">Transmembrane helix</keyword>
<dbReference type="Gene3D" id="3.40.50.11340">
    <property type="match status" value="1"/>
</dbReference>
<keyword evidence="1" id="KW-0808">Transferase</keyword>
<gene>
    <name evidence="5" type="ORF">CALVIDRAFT_374971</name>
</gene>
<keyword evidence="4" id="KW-0472">Membrane</keyword>
<proteinExistence type="predicted"/>
<keyword evidence="2" id="KW-0294">Fucose metabolism</keyword>
<dbReference type="Proteomes" id="UP000076738">
    <property type="component" value="Unassembled WGS sequence"/>
</dbReference>
<dbReference type="GO" id="GO:0016740">
    <property type="term" value="F:transferase activity"/>
    <property type="evidence" value="ECO:0007669"/>
    <property type="project" value="UniProtKB-KW"/>
</dbReference>
<keyword evidence="6" id="KW-1185">Reference proteome</keyword>
<accession>A0A167GQ49</accession>
<organism evidence="5 6">
    <name type="scientific">Calocera viscosa (strain TUFC12733)</name>
    <dbReference type="NCBI Taxonomy" id="1330018"/>
    <lineage>
        <taxon>Eukaryota</taxon>
        <taxon>Fungi</taxon>
        <taxon>Dikarya</taxon>
        <taxon>Basidiomycota</taxon>
        <taxon>Agaricomycotina</taxon>
        <taxon>Dacrymycetes</taxon>
        <taxon>Dacrymycetales</taxon>
        <taxon>Dacrymycetaceae</taxon>
        <taxon>Calocera</taxon>
    </lineage>
</organism>
<evidence type="ECO:0000256" key="3">
    <source>
        <dbReference type="ARBA" id="ARBA00023277"/>
    </source>
</evidence>
<dbReference type="STRING" id="1330018.A0A167GQ49"/>
<dbReference type="OrthoDB" id="423313at2759"/>
<evidence type="ECO:0000256" key="4">
    <source>
        <dbReference type="SAM" id="Phobius"/>
    </source>
</evidence>
<keyword evidence="3" id="KW-0119">Carbohydrate metabolism</keyword>
<keyword evidence="4" id="KW-0812">Transmembrane</keyword>
<reference evidence="5 6" key="1">
    <citation type="journal article" date="2016" name="Mol. Biol. Evol.">
        <title>Comparative Genomics of Early-Diverging Mushroom-Forming Fungi Provides Insights into the Origins of Lignocellulose Decay Capabilities.</title>
        <authorList>
            <person name="Nagy L.G."/>
            <person name="Riley R."/>
            <person name="Tritt A."/>
            <person name="Adam C."/>
            <person name="Daum C."/>
            <person name="Floudas D."/>
            <person name="Sun H."/>
            <person name="Yadav J.S."/>
            <person name="Pangilinan J."/>
            <person name="Larsson K.H."/>
            <person name="Matsuura K."/>
            <person name="Barry K."/>
            <person name="Labutti K."/>
            <person name="Kuo R."/>
            <person name="Ohm R.A."/>
            <person name="Bhattacharya S.S."/>
            <person name="Shirouzu T."/>
            <person name="Yoshinaga Y."/>
            <person name="Martin F.M."/>
            <person name="Grigoriev I.V."/>
            <person name="Hibbett D.S."/>
        </authorList>
    </citation>
    <scope>NUCLEOTIDE SEQUENCE [LARGE SCALE GENOMIC DNA]</scope>
    <source>
        <strain evidence="5 6">TUFC12733</strain>
    </source>
</reference>
<dbReference type="EMBL" id="KV417334">
    <property type="protein sequence ID" value="KZO90791.1"/>
    <property type="molecule type" value="Genomic_DNA"/>
</dbReference>
<dbReference type="InterPro" id="IPR019378">
    <property type="entry name" value="GDP-Fuc_O-FucTrfase"/>
</dbReference>
<evidence type="ECO:0000256" key="1">
    <source>
        <dbReference type="ARBA" id="ARBA00022679"/>
    </source>
</evidence>
<dbReference type="GO" id="GO:0006004">
    <property type="term" value="P:fucose metabolic process"/>
    <property type="evidence" value="ECO:0007669"/>
    <property type="project" value="UniProtKB-KW"/>
</dbReference>
<evidence type="ECO:0000256" key="2">
    <source>
        <dbReference type="ARBA" id="ARBA00023253"/>
    </source>
</evidence>
<sequence>MTMLMTSTVCNQPVGPVRHAPQASSPPAFLLFRHARCSRGPSKMYSTSSCRYTAPKSSSCLALATRLALMKKPPTMSRRSWDSRGSQRVLFTKPTGTRHVLHIRPWTALFVINIMALIGIALLSSNSTGARLSKVQPDETSAWRYNPSPVKGELDGHYKDHLKEDTKYVTCWAADGFTNQVYTYLNLLYFAWYTDRVAIMPPFSPGHLDGSAGMMAFGDVFDIDRLQRLVKLGIVEWRDVKEMEPTRGAASLRQWERMGCWSAYTAGGQESPYEASLPGLFKLDVAFTYLDPGRYRLDGKRRYTDLVKLAHLGYPSERQWALSQNLTQPSSWYKMLTEPDDQLMCFDSLFYTTPDSPDRWSHDWDPVWNSIGQHLRWTPGIEDVAKQYLNRLFDAPEDGPTPPYISVHPRRGDISASCHTGPGTCMPTKDQVATAIQEIQQQLAEGREHEARLRLER</sequence>
<dbReference type="AlphaFoldDB" id="A0A167GQ49"/>
<evidence type="ECO:0000313" key="6">
    <source>
        <dbReference type="Proteomes" id="UP000076738"/>
    </source>
</evidence>